<dbReference type="InterPro" id="IPR006179">
    <property type="entry name" value="5_nucleotidase/apyrase"/>
</dbReference>
<dbReference type="PROSITE" id="PS51257">
    <property type="entry name" value="PROKAR_LIPOPROTEIN"/>
    <property type="match status" value="1"/>
</dbReference>
<dbReference type="Pfam" id="PF02872">
    <property type="entry name" value="5_nucleotid_C"/>
    <property type="match status" value="1"/>
</dbReference>
<dbReference type="GO" id="GO:0009166">
    <property type="term" value="P:nucleotide catabolic process"/>
    <property type="evidence" value="ECO:0007669"/>
    <property type="project" value="InterPro"/>
</dbReference>
<dbReference type="Pfam" id="PF19580">
    <property type="entry name" value="Exo_endo_phos_3"/>
    <property type="match status" value="1"/>
</dbReference>
<dbReference type="Gene3D" id="3.90.780.10">
    <property type="entry name" value="5'-Nucleotidase, C-terminal domain"/>
    <property type="match status" value="1"/>
</dbReference>
<dbReference type="PANTHER" id="PTHR42834">
    <property type="entry name" value="ENDONUCLEASE/EXONUCLEASE/PHOSPHATASE FAMILY PROTEIN (AFU_ORTHOLOGUE AFUA_3G09210)"/>
    <property type="match status" value="1"/>
</dbReference>
<dbReference type="PANTHER" id="PTHR42834:SF1">
    <property type="entry name" value="ENDONUCLEASE_EXONUCLEASE_PHOSPHATASE FAMILY PROTEIN (AFU_ORTHOLOGUE AFUA_3G09210)"/>
    <property type="match status" value="1"/>
</dbReference>
<dbReference type="Pfam" id="PF00395">
    <property type="entry name" value="SLH"/>
    <property type="match status" value="3"/>
</dbReference>
<reference evidence="5 6" key="1">
    <citation type="submission" date="2018-06" db="EMBL/GenBank/DDBJ databases">
        <title>Paenibacillus imtechensis sp. nov.</title>
        <authorList>
            <person name="Pinnaka A.K."/>
            <person name="Singh H."/>
            <person name="Kaur M."/>
        </authorList>
    </citation>
    <scope>NUCLEOTIDE SEQUENCE [LARGE SCALE GENOMIC DNA]</scope>
    <source>
        <strain evidence="5 6">SMB1</strain>
    </source>
</reference>
<evidence type="ECO:0000313" key="5">
    <source>
        <dbReference type="EMBL" id="PZD96157.1"/>
    </source>
</evidence>
<dbReference type="Proteomes" id="UP000249522">
    <property type="component" value="Unassembled WGS sequence"/>
</dbReference>
<gene>
    <name evidence="5" type="ORF">DNH61_09625</name>
</gene>
<organism evidence="5 6">
    <name type="scientific">Paenibacillus sambharensis</name>
    <dbReference type="NCBI Taxonomy" id="1803190"/>
    <lineage>
        <taxon>Bacteria</taxon>
        <taxon>Bacillati</taxon>
        <taxon>Bacillota</taxon>
        <taxon>Bacilli</taxon>
        <taxon>Bacillales</taxon>
        <taxon>Paenibacillaceae</taxon>
        <taxon>Paenibacillus</taxon>
    </lineage>
</organism>
<feature type="chain" id="PRO_5038728082" description="SLH domain-containing protein" evidence="3">
    <location>
        <begin position="28"/>
        <end position="1680"/>
    </location>
</feature>
<dbReference type="InterPro" id="IPR005135">
    <property type="entry name" value="Endo/exonuclease/phosphatase"/>
</dbReference>
<dbReference type="Gene3D" id="3.60.21.10">
    <property type="match status" value="1"/>
</dbReference>
<dbReference type="SUPFAM" id="SSF55816">
    <property type="entry name" value="5'-nucleotidase (syn. UDP-sugar hydrolase), C-terminal domain"/>
    <property type="match status" value="1"/>
</dbReference>
<dbReference type="InterPro" id="IPR004843">
    <property type="entry name" value="Calcineurin-like_PHP"/>
</dbReference>
<dbReference type="InterPro" id="IPR008334">
    <property type="entry name" value="5'-Nucleotdase_C"/>
</dbReference>
<sequence length="1680" mass="179428">MLQSIKKQVSLLLAVMMVAGCVFGSQSAPVTARTADAEPASVIAATYGDDNAGEGSEAEPAPQDGEVPAENGEVTTLAAARTLEAGTYVSITGIVTHSETSGGAVNLYVQDDTAGIVVRGIDLAAAAGDRITASGKVQQYYGLAQLQAEEFAVTAPGAGLPAPQLVQGTDLQADKGESVESEFVEVRDVTVGTGNNYKEFKVTDAQNDEFIIKSSYLQSGQAYDLIRGVVTYSYGNYMLIPRMETDIVQDTEAVIANPAPDKPVTPGTSVELYNPLGLGTIYYTLDGSTPSAENGMKYEAPIVIEKTTTIKAIREHEGEPGEIFEFAYRVAQVYDGISIHEIQGAAHISPIVGQEVTNVEGIVTMKRGKKWYMQAEQAAWDSSDATSEAVLVSSVDISPAVGDKVKVSGTVEEITEAGYATSVDLTTTQITAASVDVISSGNTLPAPVVIGRDRTQPTAVISTAETFTTFSPADRALDFYESLEGMRLQLDDARIVGPYSYEIPVVLGGQSAAEVMTEAGGIMLTEEDLNPQRILIARKPAVQVKTGDKFAGPITGVLAYDYSNYKVIPEKLPEIIPSKNEREVTQINPEEDKLTVASFNIENFWNNPSEAETARRNKIAGSIVQNLKSPDILSLIEVQDDDGSTDSGTTKADDNYGALIAAIKEQGGPAYSYTDIAPVNNADGGAPGGNIRVGFLYNPERVTLAETAGGKGTATQSVTYGENGLNVNPGRIEPQNEAFNDSRKPLAAEFLFKGERVIVIANHFNSKGGDEAPFGGIQPLPDVLKSEVQRHQIAQIVNSFVDSVMEQNPSANVVVMGDLNDYQFSKTLELTKGKHLVNLVDLLPVNDRYSYVYQGNSQTLDHLLVNRSLVPFSEFDIVHINADFDTSHGRVSDHDPLLAQLDVLEEAKYSQLHILHTNDTHGHLERIAKRVTATQQLRQPDTLLLDAGDVFSGTLYFNQYKGLADLEFMNMLGYDAMVFGNHEFDKDSATLKAFIDKAEFPFVSSNIDFSKDELLGGLYHDSIGEPGESSKIYPAIVREISGQKVGIIGLTTEDTVALASPGDVVFNDHKASAEAAVSRLQEMGVNQIIALSHLGYSADEKLAEAVQGIDIIVGGHSHTVLTEPVVVNEDSEPTLIVQTGEYSVNLGELSVMFDHDGVIRHWNGKLHPVDSYPADKEVQARMNNYYDPPLAALKNTVVGKTEVFLDGDRTHVRKQETNLGNLMTDGMRAKVKATYPNVEGIKGYVAIQNSGGIRASIPVTADGKQPGDITLGEVLTVMPFGNNLTAIKMTGKEITAALENGVSSIGEGRFPQVSGMRFSYDSSKQAEKYDAVNDKVTQEGKRILKVEIKNSDGTFSAIDPNAYYMVATNSFLASGGDFYHVMADAVADGRLYEMNLVDYEVFTDYLKEIGTVKIGTENRITDLKGVEPQPQPQPQPPANGGIPGGGGGGGGGNTGGTGGYIPPVTVPGGNEPTAPAAPAQPTAPQTPGGGSAPAVPAQPPVTFADISGHWANSAISRAAQAGIVMGYNDGSFRPNKSTTRAEFVVMAARAFQWEADGSSEGFKDAGKIPDWAAEAVNAAAAKGIISGYPDGTFQPNKELTRQELAVIIAKLLQLNVEKSSVPGFRDADHIDAWAQDYVAAVVEAGLMNGVGGSRFAPVQPATRAEVIAMLVKGMEYQSKI</sequence>
<feature type="signal peptide" evidence="3">
    <location>
        <begin position="1"/>
        <end position="27"/>
    </location>
</feature>
<feature type="region of interest" description="Disordered" evidence="2">
    <location>
        <begin position="47"/>
        <end position="69"/>
    </location>
</feature>
<dbReference type="InterPro" id="IPR036907">
    <property type="entry name" value="5'-Nucleotdase_C_sf"/>
</dbReference>
<evidence type="ECO:0000256" key="3">
    <source>
        <dbReference type="SAM" id="SignalP"/>
    </source>
</evidence>
<dbReference type="Pfam" id="PF00149">
    <property type="entry name" value="Metallophos"/>
    <property type="match status" value="1"/>
</dbReference>
<feature type="compositionally biased region" description="Gly residues" evidence="2">
    <location>
        <begin position="1441"/>
        <end position="1459"/>
    </location>
</feature>
<feature type="region of interest" description="Disordered" evidence="2">
    <location>
        <begin position="713"/>
        <end position="737"/>
    </location>
</feature>
<comment type="caution">
    <text evidence="5">The sequence shown here is derived from an EMBL/GenBank/DDBJ whole genome shotgun (WGS) entry which is preliminary data.</text>
</comment>
<proteinExistence type="predicted"/>
<name>A0A2W1LXA6_9BACL</name>
<dbReference type="PROSITE" id="PS00785">
    <property type="entry name" value="5_NUCLEOTIDASE_1"/>
    <property type="match status" value="1"/>
</dbReference>
<dbReference type="Pfam" id="PF13287">
    <property type="entry name" value="Fn3_assoc"/>
    <property type="match status" value="1"/>
</dbReference>
<dbReference type="PRINTS" id="PR01607">
    <property type="entry name" value="APYRASEFAMLY"/>
</dbReference>
<dbReference type="SUPFAM" id="SSF56219">
    <property type="entry name" value="DNase I-like"/>
    <property type="match status" value="1"/>
</dbReference>
<accession>A0A2W1LXA6</accession>
<dbReference type="SUPFAM" id="SSF56300">
    <property type="entry name" value="Metallo-dependent phosphatases"/>
    <property type="match status" value="1"/>
</dbReference>
<dbReference type="Gene3D" id="3.60.10.10">
    <property type="entry name" value="Endonuclease/exonuclease/phosphatase"/>
    <property type="match status" value="1"/>
</dbReference>
<feature type="domain" description="SLH" evidence="4">
    <location>
        <begin position="1559"/>
        <end position="1622"/>
    </location>
</feature>
<dbReference type="InterPro" id="IPR006146">
    <property type="entry name" value="5'-Nucleotdase_CS"/>
</dbReference>
<dbReference type="EMBL" id="QKRB01000042">
    <property type="protein sequence ID" value="PZD96157.1"/>
    <property type="molecule type" value="Genomic_DNA"/>
</dbReference>
<dbReference type="InterPro" id="IPR029052">
    <property type="entry name" value="Metallo-depent_PP-like"/>
</dbReference>
<dbReference type="PROSITE" id="PS51272">
    <property type="entry name" value="SLH"/>
    <property type="match status" value="3"/>
</dbReference>
<evidence type="ECO:0000256" key="1">
    <source>
        <dbReference type="ARBA" id="ARBA00022729"/>
    </source>
</evidence>
<dbReference type="GO" id="GO:0000166">
    <property type="term" value="F:nucleotide binding"/>
    <property type="evidence" value="ECO:0007669"/>
    <property type="project" value="InterPro"/>
</dbReference>
<keyword evidence="1 3" id="KW-0732">Signal</keyword>
<feature type="region of interest" description="Disordered" evidence="2">
    <location>
        <begin position="1424"/>
        <end position="1498"/>
    </location>
</feature>
<evidence type="ECO:0000313" key="6">
    <source>
        <dbReference type="Proteomes" id="UP000249522"/>
    </source>
</evidence>
<protein>
    <recommendedName>
        <fullName evidence="4">SLH domain-containing protein</fullName>
    </recommendedName>
</protein>
<dbReference type="RefSeq" id="WP_111146445.1">
    <property type="nucleotide sequence ID" value="NZ_QKRB01000042.1"/>
</dbReference>
<evidence type="ECO:0000256" key="2">
    <source>
        <dbReference type="SAM" id="MobiDB-lite"/>
    </source>
</evidence>
<dbReference type="InterPro" id="IPR036691">
    <property type="entry name" value="Endo/exonu/phosph_ase_sf"/>
</dbReference>
<dbReference type="GO" id="GO:0016788">
    <property type="term" value="F:hydrolase activity, acting on ester bonds"/>
    <property type="evidence" value="ECO:0007669"/>
    <property type="project" value="InterPro"/>
</dbReference>
<keyword evidence="6" id="KW-1185">Reference proteome</keyword>
<feature type="compositionally biased region" description="Low complexity" evidence="2">
    <location>
        <begin position="1472"/>
        <end position="1486"/>
    </location>
</feature>
<feature type="domain" description="SLH" evidence="4">
    <location>
        <begin position="1498"/>
        <end position="1558"/>
    </location>
</feature>
<dbReference type="GO" id="GO:0046872">
    <property type="term" value="F:metal ion binding"/>
    <property type="evidence" value="ECO:0007669"/>
    <property type="project" value="InterPro"/>
</dbReference>
<dbReference type="InterPro" id="IPR026876">
    <property type="entry name" value="Fn3_assoc_repeat"/>
</dbReference>
<evidence type="ECO:0000259" key="4">
    <source>
        <dbReference type="PROSITE" id="PS51272"/>
    </source>
</evidence>
<dbReference type="InterPro" id="IPR001119">
    <property type="entry name" value="SLH_dom"/>
</dbReference>
<feature type="domain" description="SLH" evidence="4">
    <location>
        <begin position="1624"/>
        <end position="1680"/>
    </location>
</feature>